<reference evidence="2" key="1">
    <citation type="submission" date="2021-01" db="UniProtKB">
        <authorList>
            <consortium name="EnsemblPlants"/>
        </authorList>
    </citation>
    <scope>IDENTIFICATION</scope>
</reference>
<dbReference type="GO" id="GO:0016035">
    <property type="term" value="C:zeta DNA polymerase complex"/>
    <property type="evidence" value="ECO:0007669"/>
    <property type="project" value="TreeGrafter"/>
</dbReference>
<protein>
    <recommendedName>
        <fullName evidence="1">HORMA domain-containing protein</fullName>
    </recommendedName>
</protein>
<evidence type="ECO:0000313" key="3">
    <source>
        <dbReference type="Proteomes" id="UP000594263"/>
    </source>
</evidence>
<dbReference type="InterPro" id="IPR045091">
    <property type="entry name" value="Mad2-like"/>
</dbReference>
<dbReference type="OMA" id="CEDFPWI"/>
<name>A0A7N0RJH4_KALFE</name>
<dbReference type="EnsemblPlants" id="Kaladp0011s1082.1.v1.1">
    <property type="protein sequence ID" value="Kaladp0011s1082.1.v1.1"/>
    <property type="gene ID" value="Kaladp0011s1082.v1.1"/>
</dbReference>
<dbReference type="InterPro" id="IPR003511">
    <property type="entry name" value="HORMA_dom"/>
</dbReference>
<dbReference type="PANTHER" id="PTHR11842">
    <property type="entry name" value="MITOTIC SPINDLE ASSEMBLY CHECKPOINT PROTEIN MAD2"/>
    <property type="match status" value="1"/>
</dbReference>
<keyword evidence="3" id="KW-1185">Reference proteome</keyword>
<dbReference type="Gene3D" id="3.30.900.10">
    <property type="entry name" value="HORMA domain"/>
    <property type="match status" value="1"/>
</dbReference>
<accession>A0A7N0RJH4</accession>
<dbReference type="PANTHER" id="PTHR11842:SF10">
    <property type="entry name" value="MITOTIC SPINDLE ASSEMBLY CHECKPOINT PROTEIN MAD2B"/>
    <property type="match status" value="1"/>
</dbReference>
<dbReference type="Gramene" id="Kaladp0011s1082.1.v1.1">
    <property type="protein sequence ID" value="Kaladp0011s1082.1.v1.1"/>
    <property type="gene ID" value="Kaladp0011s1082.v1.1"/>
</dbReference>
<dbReference type="Proteomes" id="UP000594263">
    <property type="component" value="Unplaced"/>
</dbReference>
<sequence>MERLTDDQSPTFEIARFLVEFLEVAVTSIVYLKAIYPAGAFERQRYLNLVVHRARHPQLKHYIHSTVTALLPYLQKGLVERLAVSFFSPDDEAVERFVFKFALNLSLNHKSIESELEVSVKSFLVKLLVAEPITKPLPKGCRWEITCYFRILPQASTSEDVLWIPSNGKQWQHLPLITPVKSMTSDAASVQLYLEHPNTTCGCAHKEG</sequence>
<dbReference type="InterPro" id="IPR036570">
    <property type="entry name" value="HORMA_dom_sf"/>
</dbReference>
<dbReference type="Pfam" id="PF02301">
    <property type="entry name" value="HORMA"/>
    <property type="match status" value="1"/>
</dbReference>
<dbReference type="SUPFAM" id="SSF56019">
    <property type="entry name" value="The spindle assembly checkpoint protein mad2"/>
    <property type="match status" value="1"/>
</dbReference>
<evidence type="ECO:0000313" key="2">
    <source>
        <dbReference type="EnsemblPlants" id="Kaladp0011s1082.1.v1.1"/>
    </source>
</evidence>
<organism evidence="2 3">
    <name type="scientific">Kalanchoe fedtschenkoi</name>
    <name type="common">Lavender scallops</name>
    <name type="synonym">South American air plant</name>
    <dbReference type="NCBI Taxonomy" id="63787"/>
    <lineage>
        <taxon>Eukaryota</taxon>
        <taxon>Viridiplantae</taxon>
        <taxon>Streptophyta</taxon>
        <taxon>Embryophyta</taxon>
        <taxon>Tracheophyta</taxon>
        <taxon>Spermatophyta</taxon>
        <taxon>Magnoliopsida</taxon>
        <taxon>eudicotyledons</taxon>
        <taxon>Gunneridae</taxon>
        <taxon>Pentapetalae</taxon>
        <taxon>Saxifragales</taxon>
        <taxon>Crassulaceae</taxon>
        <taxon>Kalanchoe</taxon>
    </lineage>
</organism>
<evidence type="ECO:0000259" key="1">
    <source>
        <dbReference type="PROSITE" id="PS50815"/>
    </source>
</evidence>
<feature type="domain" description="HORMA" evidence="1">
    <location>
        <begin position="12"/>
        <end position="194"/>
    </location>
</feature>
<dbReference type="PROSITE" id="PS50815">
    <property type="entry name" value="HORMA"/>
    <property type="match status" value="1"/>
</dbReference>
<dbReference type="AlphaFoldDB" id="A0A7N0RJH4"/>
<proteinExistence type="predicted"/>